<evidence type="ECO:0000313" key="10">
    <source>
        <dbReference type="Proteomes" id="UP000186156"/>
    </source>
</evidence>
<accession>A0A1N7JLK6</accession>
<dbReference type="Proteomes" id="UP000186156">
    <property type="component" value="Unassembled WGS sequence"/>
</dbReference>
<evidence type="ECO:0000256" key="7">
    <source>
        <dbReference type="SAM" id="Phobius"/>
    </source>
</evidence>
<name>A0A1N7JLK6_9BACL</name>
<evidence type="ECO:0000256" key="5">
    <source>
        <dbReference type="ARBA" id="ARBA00022989"/>
    </source>
</evidence>
<proteinExistence type="predicted"/>
<keyword evidence="5 7" id="KW-1133">Transmembrane helix</keyword>
<dbReference type="CDD" id="cd17502">
    <property type="entry name" value="MFS_Azr1_MDR_like"/>
    <property type="match status" value="1"/>
</dbReference>
<dbReference type="NCBIfam" id="TIGR00711">
    <property type="entry name" value="efflux_EmrB"/>
    <property type="match status" value="1"/>
</dbReference>
<dbReference type="SUPFAM" id="SSF103473">
    <property type="entry name" value="MFS general substrate transporter"/>
    <property type="match status" value="1"/>
</dbReference>
<feature type="transmembrane region" description="Helical" evidence="7">
    <location>
        <begin position="468"/>
        <end position="486"/>
    </location>
</feature>
<feature type="transmembrane region" description="Helical" evidence="7">
    <location>
        <begin position="219"/>
        <end position="243"/>
    </location>
</feature>
<keyword evidence="3" id="KW-1003">Cell membrane</keyword>
<dbReference type="GO" id="GO:0005886">
    <property type="term" value="C:plasma membrane"/>
    <property type="evidence" value="ECO:0007669"/>
    <property type="project" value="UniProtKB-SubCell"/>
</dbReference>
<dbReference type="InterPro" id="IPR011701">
    <property type="entry name" value="MFS"/>
</dbReference>
<dbReference type="FunFam" id="1.20.1720.10:FF:000004">
    <property type="entry name" value="EmrB/QacA family drug resistance transporter"/>
    <property type="match status" value="1"/>
</dbReference>
<evidence type="ECO:0000256" key="6">
    <source>
        <dbReference type="ARBA" id="ARBA00023136"/>
    </source>
</evidence>
<dbReference type="Pfam" id="PF07690">
    <property type="entry name" value="MFS_1"/>
    <property type="match status" value="1"/>
</dbReference>
<feature type="transmembrane region" description="Helical" evidence="7">
    <location>
        <begin position="135"/>
        <end position="156"/>
    </location>
</feature>
<feature type="transmembrane region" description="Helical" evidence="7">
    <location>
        <begin position="263"/>
        <end position="282"/>
    </location>
</feature>
<evidence type="ECO:0000256" key="2">
    <source>
        <dbReference type="ARBA" id="ARBA00022448"/>
    </source>
</evidence>
<dbReference type="PANTHER" id="PTHR23501:SF191">
    <property type="entry name" value="VACUOLAR BASIC AMINO ACID TRANSPORTER 4"/>
    <property type="match status" value="1"/>
</dbReference>
<dbReference type="Gene3D" id="1.20.1720.10">
    <property type="entry name" value="Multidrug resistance protein D"/>
    <property type="match status" value="1"/>
</dbReference>
<keyword evidence="10" id="KW-1185">Reference proteome</keyword>
<dbReference type="STRING" id="252246.SAMN05421799_10155"/>
<dbReference type="GO" id="GO:0022857">
    <property type="term" value="F:transmembrane transporter activity"/>
    <property type="evidence" value="ECO:0007669"/>
    <property type="project" value="InterPro"/>
</dbReference>
<keyword evidence="4 7" id="KW-0812">Transmembrane</keyword>
<dbReference type="RefSeq" id="WP_076343939.1">
    <property type="nucleotide sequence ID" value="NZ_FTOO01000001.1"/>
</dbReference>
<comment type="subcellular location">
    <subcellularLocation>
        <location evidence="1">Cell membrane</location>
        <topology evidence="1">Multi-pass membrane protein</topology>
    </subcellularLocation>
</comment>
<evidence type="ECO:0000256" key="3">
    <source>
        <dbReference type="ARBA" id="ARBA00022475"/>
    </source>
</evidence>
<feature type="transmembrane region" description="Helical" evidence="7">
    <location>
        <begin position="302"/>
        <end position="321"/>
    </location>
</feature>
<feature type="transmembrane region" description="Helical" evidence="7">
    <location>
        <begin position="43"/>
        <end position="62"/>
    </location>
</feature>
<feature type="transmembrane region" description="Helical" evidence="7">
    <location>
        <begin position="103"/>
        <end position="123"/>
    </location>
</feature>
<evidence type="ECO:0000256" key="4">
    <source>
        <dbReference type="ARBA" id="ARBA00022692"/>
    </source>
</evidence>
<reference evidence="10" key="1">
    <citation type="submission" date="2017-01" db="EMBL/GenBank/DDBJ databases">
        <authorList>
            <person name="Varghese N."/>
            <person name="Submissions S."/>
        </authorList>
    </citation>
    <scope>NUCLEOTIDE SEQUENCE [LARGE SCALE GENOMIC DNA]</scope>
    <source>
        <strain evidence="10">DSM 16176</strain>
    </source>
</reference>
<evidence type="ECO:0000259" key="8">
    <source>
        <dbReference type="PROSITE" id="PS50850"/>
    </source>
</evidence>
<sequence>MHHTNRRMVSLAMMLAVFLVAIDVTVVSTAMPHIVRQLHGLNLYSWVFAIYTLTTCVTTPIYGKLADLFGRKTIFCIGVVLFVVGSALSGLSQTMAELVWFRAFQGLGAGAVMPVTFTIIGDIFQGEERARMQGLFSSVWGVAGLLGPLVGGLFVDHVSWRWIFYINVPVGALSLALVLLFLHERFERRPHRVDIWGALVFTVGVSALLYALLNGGSAYAWNSAVIVSLFVASAVFLAAFVWIEAKVAEPMLPLRLLSNPVIAVSDVLAFLAAFVLIGGNVYLPMWIQTILGHSATNSGLTLMPMSLAWPLASTLSGRYMYRVGAKRTTVIGTILVAVAAAWLLAIQLGTPYWFFVGVMIVMGLGMGYLNTPTTVMIQSVVTWQMRGAATGSNQFARALGQTIGVTVFGSLFNSITAADVRTGAPAGVNRRDLTQILNNLSGGGQAVGIPPTIKQFVDHMLAHALHDIFLAMFCISLAIVVIAWFLPSHARLMEQQAKVQANRAHA</sequence>
<keyword evidence="6 7" id="KW-0472">Membrane</keyword>
<evidence type="ECO:0000313" key="9">
    <source>
        <dbReference type="EMBL" id="SIS50187.1"/>
    </source>
</evidence>
<dbReference type="InterPro" id="IPR036259">
    <property type="entry name" value="MFS_trans_sf"/>
</dbReference>
<feature type="domain" description="Major facilitator superfamily (MFS) profile" evidence="8">
    <location>
        <begin position="9"/>
        <end position="491"/>
    </location>
</feature>
<gene>
    <name evidence="9" type="ORF">SAMN05421799_10155</name>
</gene>
<feature type="transmembrane region" description="Helical" evidence="7">
    <location>
        <begin position="74"/>
        <end position="91"/>
    </location>
</feature>
<feature type="transmembrane region" description="Helical" evidence="7">
    <location>
        <begin position="328"/>
        <end position="346"/>
    </location>
</feature>
<dbReference type="PROSITE" id="PS50850">
    <property type="entry name" value="MFS"/>
    <property type="match status" value="1"/>
</dbReference>
<organism evidence="9 10">
    <name type="scientific">Alicyclobacillus vulcanalis</name>
    <dbReference type="NCBI Taxonomy" id="252246"/>
    <lineage>
        <taxon>Bacteria</taxon>
        <taxon>Bacillati</taxon>
        <taxon>Bacillota</taxon>
        <taxon>Bacilli</taxon>
        <taxon>Bacillales</taxon>
        <taxon>Alicyclobacillaceae</taxon>
        <taxon>Alicyclobacillus</taxon>
    </lineage>
</organism>
<dbReference type="InterPro" id="IPR020846">
    <property type="entry name" value="MFS_dom"/>
</dbReference>
<dbReference type="PANTHER" id="PTHR23501">
    <property type="entry name" value="MAJOR FACILITATOR SUPERFAMILY"/>
    <property type="match status" value="1"/>
</dbReference>
<dbReference type="EMBL" id="FTOO01000001">
    <property type="protein sequence ID" value="SIS50187.1"/>
    <property type="molecule type" value="Genomic_DNA"/>
</dbReference>
<protein>
    <submittedName>
        <fullName evidence="9">Drug resistance transporter, EmrB/QacA subfamily</fullName>
    </submittedName>
</protein>
<evidence type="ECO:0000256" key="1">
    <source>
        <dbReference type="ARBA" id="ARBA00004651"/>
    </source>
</evidence>
<feature type="transmembrane region" description="Helical" evidence="7">
    <location>
        <begin position="162"/>
        <end position="183"/>
    </location>
</feature>
<dbReference type="OrthoDB" id="146256at2"/>
<keyword evidence="2" id="KW-0813">Transport</keyword>
<feature type="transmembrane region" description="Helical" evidence="7">
    <location>
        <begin position="195"/>
        <end position="213"/>
    </location>
</feature>
<dbReference type="InterPro" id="IPR004638">
    <property type="entry name" value="EmrB-like"/>
</dbReference>
<dbReference type="PRINTS" id="PR01036">
    <property type="entry name" value="TCRTETB"/>
</dbReference>
<feature type="transmembrane region" description="Helical" evidence="7">
    <location>
        <begin position="12"/>
        <end position="31"/>
    </location>
</feature>
<dbReference type="AlphaFoldDB" id="A0A1N7JLK6"/>
<dbReference type="Gene3D" id="1.20.1250.20">
    <property type="entry name" value="MFS general substrate transporter like domains"/>
    <property type="match status" value="1"/>
</dbReference>